<sequence>MWLLEADDVDPLRAGAGLYGAGGGGRVRTMAAILRHVLAGNGPVTVVDLDELDRGCHAVLIGDIGSGTISEERPMAGNELLRAARILAGHMDVRVDAVVSVAAAGSPLLMSVLAASQLGLPLVDADSTGRAFPSLEQTGCGLAGLPITPLALADTTGGELIINGLGPVGIEKAVRSIVPALGGWAAVAMRPHTVAVLSPALEPGTVSRALEAGRLCLDDDHPGLAARCGARELFRGNVIDVRRMALNSSTGVMATAVLEHSDMPGRTLRLEMQSEYLVALEDAEILACVPDLIGVLEFDSGEVVNAEDLCRGSWVRVLTLPCLPKWRTEAGLALAGPRAFGYAFDYVPT</sequence>
<dbReference type="Gene3D" id="2.40.390.10">
    <property type="entry name" value="CV3147-like"/>
    <property type="match status" value="1"/>
</dbReference>
<dbReference type="Pfam" id="PF06032">
    <property type="entry name" value="S-Me-THD_N"/>
    <property type="match status" value="1"/>
</dbReference>
<dbReference type="EMBL" id="VSFG01000003">
    <property type="protein sequence ID" value="TYB45580.1"/>
    <property type="molecule type" value="Genomic_DNA"/>
</dbReference>
<evidence type="ECO:0000259" key="2">
    <source>
        <dbReference type="Pfam" id="PF20906"/>
    </source>
</evidence>
<keyword evidence="4" id="KW-1185">Reference proteome</keyword>
<dbReference type="RefSeq" id="WP_083981229.1">
    <property type="nucleotide sequence ID" value="NZ_VSFG01000003.1"/>
</dbReference>
<reference evidence="3 4" key="1">
    <citation type="submission" date="2019-08" db="EMBL/GenBank/DDBJ databases">
        <title>Actinomadura sp. nov. CYP1-5 isolated from mountain soil.</title>
        <authorList>
            <person name="Songsumanus A."/>
            <person name="Kuncharoen N."/>
            <person name="Kudo T."/>
            <person name="Yuki M."/>
            <person name="Igarashi Y."/>
            <person name="Tanasupawat S."/>
        </authorList>
    </citation>
    <scope>NUCLEOTIDE SEQUENCE [LARGE SCALE GENOMIC DNA]</scope>
    <source>
        <strain evidence="3 4">JCM 14158</strain>
    </source>
</reference>
<dbReference type="SUPFAM" id="SSF160991">
    <property type="entry name" value="CV3147-like"/>
    <property type="match status" value="1"/>
</dbReference>
<dbReference type="AlphaFoldDB" id="A0A5D0NM38"/>
<comment type="caution">
    <text evidence="3">The sequence shown here is derived from an EMBL/GenBank/DDBJ whole genome shotgun (WGS) entry which is preliminary data.</text>
</comment>
<organism evidence="3 4">
    <name type="scientific">Actinomadura chibensis</name>
    <dbReference type="NCBI Taxonomy" id="392828"/>
    <lineage>
        <taxon>Bacteria</taxon>
        <taxon>Bacillati</taxon>
        <taxon>Actinomycetota</taxon>
        <taxon>Actinomycetes</taxon>
        <taxon>Streptosporangiales</taxon>
        <taxon>Thermomonosporaceae</taxon>
        <taxon>Actinomadura</taxon>
    </lineage>
</organism>
<proteinExistence type="predicted"/>
<evidence type="ECO:0000259" key="1">
    <source>
        <dbReference type="Pfam" id="PF06032"/>
    </source>
</evidence>
<dbReference type="InterPro" id="IPR010318">
    <property type="entry name" value="S-Me-THD_N"/>
</dbReference>
<feature type="domain" description="S-Me-THD N-terminal" evidence="1">
    <location>
        <begin position="7"/>
        <end position="163"/>
    </location>
</feature>
<evidence type="ECO:0000313" key="3">
    <source>
        <dbReference type="EMBL" id="TYB45580.1"/>
    </source>
</evidence>
<dbReference type="Pfam" id="PF20906">
    <property type="entry name" value="S-Me-THD_C"/>
    <property type="match status" value="1"/>
</dbReference>
<name>A0A5D0NM38_9ACTN</name>
<dbReference type="InterPro" id="IPR027479">
    <property type="entry name" value="S-Me-THD_N_sf"/>
</dbReference>
<dbReference type="Proteomes" id="UP000323380">
    <property type="component" value="Unassembled WGS sequence"/>
</dbReference>
<feature type="domain" description="S-Me-THD-like C-terminal" evidence="2">
    <location>
        <begin position="170"/>
        <end position="348"/>
    </location>
</feature>
<evidence type="ECO:0000313" key="4">
    <source>
        <dbReference type="Proteomes" id="UP000323380"/>
    </source>
</evidence>
<protein>
    <submittedName>
        <fullName evidence="3">DUF917 domain-containing protein</fullName>
    </submittedName>
</protein>
<dbReference type="Gene3D" id="3.40.1610.10">
    <property type="entry name" value="CV3147-like domain"/>
    <property type="match status" value="1"/>
</dbReference>
<dbReference type="STRING" id="1220554.GCA_001552135_05724"/>
<gene>
    <name evidence="3" type="ORF">FXF69_19320</name>
</gene>
<dbReference type="InterPro" id="IPR024071">
    <property type="entry name" value="S-Me-THD_C_sf"/>
</dbReference>
<dbReference type="InterPro" id="IPR048350">
    <property type="entry name" value="S-Me-THD-like_C"/>
</dbReference>
<accession>A0A5D0NM38</accession>